<keyword evidence="2" id="KW-0812">Transmembrane</keyword>
<proteinExistence type="predicted"/>
<feature type="chain" id="PRO_5024878576" evidence="3">
    <location>
        <begin position="20"/>
        <end position="296"/>
    </location>
</feature>
<keyword evidence="5" id="KW-1185">Reference proteome</keyword>
<sequence>MRFSNVILILLGLGTTGLAGGPRSNLQLVNPDNPMSMKGTDTCNVPGMEFGEDVAALHVSKTANVIGSTSSSDSDEKCGMKDSDFQEITRAITAHSDTLQRYEQEHSVRMEQLQLKVQLMLDATDSCGIKETLGNVESLAIKIEHLALDNSHLNHEKKDAHMPSSHRESKRHADTDDNPDSDRLRDADARPTEDFLESSVLRRDNKTKVLDGNLTRTAINILDRLVQIQENPSNSWDANKILIVLFSGLSFLVSLLALTLTYLKHWIKTLRCFKWLMKWLEVPMSEEKATKAALKL</sequence>
<comment type="caution">
    <text evidence="4">The sequence shown here is derived from an EMBL/GenBank/DDBJ whole genome shotgun (WGS) entry which is preliminary data.</text>
</comment>
<name>A0A5Q4C360_9PEZI</name>
<keyword evidence="2" id="KW-1133">Transmembrane helix</keyword>
<protein>
    <submittedName>
        <fullName evidence="4">Uncharacterized protein</fullName>
    </submittedName>
</protein>
<evidence type="ECO:0000313" key="4">
    <source>
        <dbReference type="EMBL" id="TQN73755.1"/>
    </source>
</evidence>
<keyword evidence="3" id="KW-0732">Signal</keyword>
<feature type="region of interest" description="Disordered" evidence="1">
    <location>
        <begin position="152"/>
        <end position="189"/>
    </location>
</feature>
<dbReference type="AlphaFoldDB" id="A0A5Q4C360"/>
<dbReference type="Proteomes" id="UP000326340">
    <property type="component" value="Unassembled WGS sequence"/>
</dbReference>
<organism evidence="4 5">
    <name type="scientific">Colletotrichum shisoi</name>
    <dbReference type="NCBI Taxonomy" id="2078593"/>
    <lineage>
        <taxon>Eukaryota</taxon>
        <taxon>Fungi</taxon>
        <taxon>Dikarya</taxon>
        <taxon>Ascomycota</taxon>
        <taxon>Pezizomycotina</taxon>
        <taxon>Sordariomycetes</taxon>
        <taxon>Hypocreomycetidae</taxon>
        <taxon>Glomerellales</taxon>
        <taxon>Glomerellaceae</taxon>
        <taxon>Colletotrichum</taxon>
        <taxon>Colletotrichum destructivum species complex</taxon>
    </lineage>
</organism>
<evidence type="ECO:0000256" key="1">
    <source>
        <dbReference type="SAM" id="MobiDB-lite"/>
    </source>
</evidence>
<accession>A0A5Q4C360</accession>
<gene>
    <name evidence="4" type="ORF">CSHISOI_01652</name>
</gene>
<evidence type="ECO:0000256" key="2">
    <source>
        <dbReference type="SAM" id="Phobius"/>
    </source>
</evidence>
<keyword evidence="2" id="KW-0472">Membrane</keyword>
<evidence type="ECO:0000256" key="3">
    <source>
        <dbReference type="SAM" id="SignalP"/>
    </source>
</evidence>
<dbReference type="EMBL" id="PUHP01000074">
    <property type="protein sequence ID" value="TQN73755.1"/>
    <property type="molecule type" value="Genomic_DNA"/>
</dbReference>
<feature type="transmembrane region" description="Helical" evidence="2">
    <location>
        <begin position="241"/>
        <end position="263"/>
    </location>
</feature>
<feature type="signal peptide" evidence="3">
    <location>
        <begin position="1"/>
        <end position="19"/>
    </location>
</feature>
<reference evidence="4 5" key="1">
    <citation type="journal article" date="2019" name="Sci. Rep.">
        <title>Colletotrichum shisoi sp. nov., an anthracnose pathogen of Perilla frutescens in Japan: molecular phylogenetic, morphological and genomic evidence.</title>
        <authorList>
            <person name="Gan P."/>
            <person name="Tsushima A."/>
            <person name="Hiroyama R."/>
            <person name="Narusaka M."/>
            <person name="Takano Y."/>
            <person name="Narusaka Y."/>
            <person name="Kawaradani M."/>
            <person name="Damm U."/>
            <person name="Shirasu K."/>
        </authorList>
    </citation>
    <scope>NUCLEOTIDE SEQUENCE [LARGE SCALE GENOMIC DNA]</scope>
    <source>
        <strain evidence="4 5">PG-2018a</strain>
    </source>
</reference>
<evidence type="ECO:0000313" key="5">
    <source>
        <dbReference type="Proteomes" id="UP000326340"/>
    </source>
</evidence>